<proteinExistence type="evidence at transcript level"/>
<evidence type="ECO:0000259" key="13">
    <source>
        <dbReference type="Pfam" id="PF03725"/>
    </source>
</evidence>
<dbReference type="GO" id="GO:0034473">
    <property type="term" value="P:U1 snRNA 3'-end processing"/>
    <property type="evidence" value="ECO:0007669"/>
    <property type="project" value="TreeGrafter"/>
</dbReference>
<evidence type="ECO:0000256" key="5">
    <source>
        <dbReference type="ARBA" id="ARBA00022490"/>
    </source>
</evidence>
<dbReference type="InterPro" id="IPR015847">
    <property type="entry name" value="ExoRNase_PH_dom2"/>
</dbReference>
<evidence type="ECO:0000256" key="6">
    <source>
        <dbReference type="ARBA" id="ARBA00022552"/>
    </source>
</evidence>
<evidence type="ECO:0000256" key="9">
    <source>
        <dbReference type="ARBA" id="ARBA00023242"/>
    </source>
</evidence>
<evidence type="ECO:0000256" key="10">
    <source>
        <dbReference type="ARBA" id="ARBA00032660"/>
    </source>
</evidence>
<dbReference type="GO" id="GO:0034476">
    <property type="term" value="P:U5 snRNA 3'-end processing"/>
    <property type="evidence" value="ECO:0007669"/>
    <property type="project" value="TreeGrafter"/>
</dbReference>
<dbReference type="InterPro" id="IPR033100">
    <property type="entry name" value="Rrp45"/>
</dbReference>
<feature type="compositionally biased region" description="Basic and acidic residues" evidence="11">
    <location>
        <begin position="385"/>
        <end position="395"/>
    </location>
</feature>
<dbReference type="CDD" id="cd11368">
    <property type="entry name" value="RNase_PH_RRP45"/>
    <property type="match status" value="1"/>
</dbReference>
<evidence type="ECO:0000256" key="8">
    <source>
        <dbReference type="ARBA" id="ARBA00022884"/>
    </source>
</evidence>
<dbReference type="AlphaFoldDB" id="U5EZA1"/>
<feature type="domain" description="Exoribonuclease phosphorolytic" evidence="12">
    <location>
        <begin position="31"/>
        <end position="164"/>
    </location>
</feature>
<dbReference type="SUPFAM" id="SSF55666">
    <property type="entry name" value="Ribonuclease PH domain 2-like"/>
    <property type="match status" value="1"/>
</dbReference>
<dbReference type="InterPro" id="IPR001247">
    <property type="entry name" value="ExoRNase_PH_dom1"/>
</dbReference>
<dbReference type="GO" id="GO:0034475">
    <property type="term" value="P:U4 snRNA 3'-end processing"/>
    <property type="evidence" value="ECO:0007669"/>
    <property type="project" value="TreeGrafter"/>
</dbReference>
<evidence type="ECO:0000313" key="14">
    <source>
        <dbReference type="EMBL" id="JAB58707.1"/>
    </source>
</evidence>
<keyword evidence="5" id="KW-0963">Cytoplasm</keyword>
<dbReference type="Pfam" id="PF03725">
    <property type="entry name" value="RNase_PH_C"/>
    <property type="match status" value="1"/>
</dbReference>
<dbReference type="InterPro" id="IPR050590">
    <property type="entry name" value="Exosome_comp_Rrp42_subfam"/>
</dbReference>
<dbReference type="GO" id="GO:0000467">
    <property type="term" value="P:exonucleolytic trimming to generate mature 3'-end of 5.8S rRNA from tricistronic rRNA transcript (SSU-rRNA, 5.8S rRNA, LSU-rRNA)"/>
    <property type="evidence" value="ECO:0007669"/>
    <property type="project" value="TreeGrafter"/>
</dbReference>
<sequence>MKETILSNCEKSFITKIIADSVRVDGRSLDQFRNLRINFGTEWGSVHVSLGETRILVQVSCEVVEPRATRPNEGLLFINVELGPMAAPHLESGGRPSDKTVQIMRILERAIKDSRCVDLESLCIVSEEKVWNLRVDLNVLNYEGNIIDCASIAALTALAHFKRPDVTIAGDEVIIHTLAEKDPIQIVLHHYPVCVSYAIFNSGKVAIADPTLLEERVAEATMIFGINSYRELCGLHLGGNTLTSSELLLKLATKAGNRAMLVVEKIKESLKLDEEKRAANESVGFTECIRLNQIAAHAQEKLKIRLKRFKLNSDVKIDDDENDEDHDIKLDFEMEHDESDNEDKDEIKREIQNYEDVEELGENSGVLVEKDEKNIPKWIPEDVDGDVKMETDDVSKKRKKRKKKKRSKEAISRMNDIESSDSDDEETVTLINVE</sequence>
<dbReference type="GO" id="GO:0035925">
    <property type="term" value="F:mRNA 3'-UTR AU-rich region binding"/>
    <property type="evidence" value="ECO:0007669"/>
    <property type="project" value="TreeGrafter"/>
</dbReference>
<reference evidence="14" key="1">
    <citation type="journal article" date="2014" name="Insect Biochem. Mol. Biol.">
        <title>An insight into the sialome of the frog biting fly, Corethrella appendiculata.</title>
        <authorList>
            <person name="Ribeiro J.M.C."/>
            <person name="Chagas A.C."/>
            <person name="Pham V.M."/>
            <person name="Lounibos L.P."/>
            <person name="Calvo E."/>
        </authorList>
    </citation>
    <scope>NUCLEOTIDE SEQUENCE</scope>
    <source>
        <tissue evidence="14">Salivary glands</tissue>
    </source>
</reference>
<feature type="region of interest" description="Disordered" evidence="11">
    <location>
        <begin position="371"/>
        <end position="434"/>
    </location>
</feature>
<dbReference type="InterPro" id="IPR027408">
    <property type="entry name" value="PNPase/RNase_PH_dom_sf"/>
</dbReference>
<dbReference type="GO" id="GO:0000176">
    <property type="term" value="C:nuclear exosome (RNase complex)"/>
    <property type="evidence" value="ECO:0007669"/>
    <property type="project" value="TreeGrafter"/>
</dbReference>
<dbReference type="SUPFAM" id="SSF54211">
    <property type="entry name" value="Ribosomal protein S5 domain 2-like"/>
    <property type="match status" value="1"/>
</dbReference>
<dbReference type="EMBL" id="GANO01001164">
    <property type="protein sequence ID" value="JAB58707.1"/>
    <property type="molecule type" value="mRNA"/>
</dbReference>
<keyword evidence="8" id="KW-0694">RNA-binding</keyword>
<name>U5EZA1_9DIPT</name>
<evidence type="ECO:0000256" key="4">
    <source>
        <dbReference type="ARBA" id="ARBA00019572"/>
    </source>
</evidence>
<evidence type="ECO:0000256" key="7">
    <source>
        <dbReference type="ARBA" id="ARBA00022835"/>
    </source>
</evidence>
<evidence type="ECO:0000256" key="11">
    <source>
        <dbReference type="SAM" id="MobiDB-lite"/>
    </source>
</evidence>
<evidence type="ECO:0000256" key="1">
    <source>
        <dbReference type="ARBA" id="ARBA00004496"/>
    </source>
</evidence>
<dbReference type="InterPro" id="IPR036345">
    <property type="entry name" value="ExoRNase_PH_dom2_sf"/>
</dbReference>
<evidence type="ECO:0000259" key="12">
    <source>
        <dbReference type="Pfam" id="PF01138"/>
    </source>
</evidence>
<evidence type="ECO:0000256" key="3">
    <source>
        <dbReference type="ARBA" id="ARBA00006678"/>
    </source>
</evidence>
<feature type="domain" description="Exoribonuclease phosphorolytic" evidence="13">
    <location>
        <begin position="190"/>
        <end position="247"/>
    </location>
</feature>
<feature type="compositionally biased region" description="Acidic residues" evidence="11">
    <location>
        <begin position="418"/>
        <end position="427"/>
    </location>
</feature>
<comment type="similarity">
    <text evidence="3">Belongs to the RNase PH family.</text>
</comment>
<keyword evidence="9" id="KW-0539">Nucleus</keyword>
<keyword evidence="6" id="KW-0698">rRNA processing</keyword>
<comment type="subcellular location">
    <subcellularLocation>
        <location evidence="1">Cytoplasm</location>
    </subcellularLocation>
    <subcellularLocation>
        <location evidence="2">Nucleus</location>
        <location evidence="2">Nucleolus</location>
    </subcellularLocation>
</comment>
<dbReference type="Gene3D" id="3.30.230.70">
    <property type="entry name" value="GHMP Kinase, N-terminal domain"/>
    <property type="match status" value="1"/>
</dbReference>
<protein>
    <recommendedName>
        <fullName evidence="4">Exosome complex component RRP45</fullName>
    </recommendedName>
    <alternativeName>
        <fullName evidence="10">Exosome component 9</fullName>
    </alternativeName>
</protein>
<dbReference type="PANTHER" id="PTHR11097">
    <property type="entry name" value="EXOSOME COMPLEX EXONUCLEASE RIBOSOMAL RNA PROCESSING PROTEIN"/>
    <property type="match status" value="1"/>
</dbReference>
<dbReference type="InterPro" id="IPR020568">
    <property type="entry name" value="Ribosomal_Su5_D2-typ_SF"/>
</dbReference>
<dbReference type="Pfam" id="PF01138">
    <property type="entry name" value="RNase_PH"/>
    <property type="match status" value="1"/>
</dbReference>
<dbReference type="GO" id="GO:0000177">
    <property type="term" value="C:cytoplasmic exosome (RNase complex)"/>
    <property type="evidence" value="ECO:0007669"/>
    <property type="project" value="TreeGrafter"/>
</dbReference>
<accession>U5EZA1</accession>
<dbReference type="GO" id="GO:0071035">
    <property type="term" value="P:nuclear polyadenylation-dependent rRNA catabolic process"/>
    <property type="evidence" value="ECO:0007669"/>
    <property type="project" value="TreeGrafter"/>
</dbReference>
<dbReference type="GO" id="GO:0071038">
    <property type="term" value="P:TRAMP-dependent tRNA surveillance pathway"/>
    <property type="evidence" value="ECO:0007669"/>
    <property type="project" value="TreeGrafter"/>
</dbReference>
<organism evidence="14">
    <name type="scientific">Corethrella appendiculata</name>
    <dbReference type="NCBI Taxonomy" id="1370023"/>
    <lineage>
        <taxon>Eukaryota</taxon>
        <taxon>Metazoa</taxon>
        <taxon>Ecdysozoa</taxon>
        <taxon>Arthropoda</taxon>
        <taxon>Hexapoda</taxon>
        <taxon>Insecta</taxon>
        <taxon>Pterygota</taxon>
        <taxon>Neoptera</taxon>
        <taxon>Endopterygota</taxon>
        <taxon>Diptera</taxon>
        <taxon>Nematocera</taxon>
        <taxon>Culicoidea</taxon>
        <taxon>Chaoboridae</taxon>
        <taxon>Corethrella</taxon>
    </lineage>
</organism>
<dbReference type="FunFam" id="3.30.230.70:FF:000005">
    <property type="entry name" value="Exosome complex component RRP45"/>
    <property type="match status" value="1"/>
</dbReference>
<dbReference type="GO" id="GO:0016075">
    <property type="term" value="P:rRNA catabolic process"/>
    <property type="evidence" value="ECO:0007669"/>
    <property type="project" value="TreeGrafter"/>
</dbReference>
<dbReference type="GO" id="GO:0071028">
    <property type="term" value="P:nuclear mRNA surveillance"/>
    <property type="evidence" value="ECO:0007669"/>
    <property type="project" value="TreeGrafter"/>
</dbReference>
<feature type="compositionally biased region" description="Basic residues" evidence="11">
    <location>
        <begin position="396"/>
        <end position="407"/>
    </location>
</feature>
<evidence type="ECO:0000256" key="2">
    <source>
        <dbReference type="ARBA" id="ARBA00004604"/>
    </source>
</evidence>
<keyword evidence="7" id="KW-0271">Exosome</keyword>
<dbReference type="PANTHER" id="PTHR11097:SF14">
    <property type="entry name" value="EXOSOME COMPLEX COMPONENT RRP45"/>
    <property type="match status" value="1"/>
</dbReference>
<dbReference type="GO" id="GO:0005730">
    <property type="term" value="C:nucleolus"/>
    <property type="evidence" value="ECO:0007669"/>
    <property type="project" value="UniProtKB-SubCell"/>
</dbReference>